<keyword evidence="6" id="KW-1185">Reference proteome</keyword>
<comment type="similarity">
    <text evidence="1 2">Belongs to the iron/ascorbate-dependent oxidoreductase family.</text>
</comment>
<feature type="domain" description="Fe2OG dioxygenase" evidence="4">
    <location>
        <begin position="187"/>
        <end position="298"/>
    </location>
</feature>
<dbReference type="Pfam" id="PF03171">
    <property type="entry name" value="2OG-FeII_Oxy"/>
    <property type="match status" value="1"/>
</dbReference>
<dbReference type="FunFam" id="2.60.120.330:FF:000045">
    <property type="entry name" value="Oxidoreductase, 2OG-Fe(II) oxygenase family, putative"/>
    <property type="match status" value="1"/>
</dbReference>
<feature type="non-terminal residue" evidence="5">
    <location>
        <position position="336"/>
    </location>
</feature>
<evidence type="ECO:0000256" key="2">
    <source>
        <dbReference type="RuleBase" id="RU003682"/>
    </source>
</evidence>
<dbReference type="GO" id="GO:0016491">
    <property type="term" value="F:oxidoreductase activity"/>
    <property type="evidence" value="ECO:0007669"/>
    <property type="project" value="UniProtKB-KW"/>
</dbReference>
<dbReference type="GO" id="GO:0046872">
    <property type="term" value="F:metal ion binding"/>
    <property type="evidence" value="ECO:0007669"/>
    <property type="project" value="UniProtKB-KW"/>
</dbReference>
<evidence type="ECO:0000256" key="3">
    <source>
        <dbReference type="SAM" id="MobiDB-lite"/>
    </source>
</evidence>
<accession>A0A8T9BZ79</accession>
<evidence type="ECO:0000259" key="4">
    <source>
        <dbReference type="PROSITE" id="PS51471"/>
    </source>
</evidence>
<dbReference type="Pfam" id="PF14226">
    <property type="entry name" value="DIOX_N"/>
    <property type="match status" value="1"/>
</dbReference>
<dbReference type="InterPro" id="IPR005123">
    <property type="entry name" value="Oxoglu/Fe-dep_dioxygenase_dom"/>
</dbReference>
<dbReference type="OrthoDB" id="288590at2759"/>
<dbReference type="Proteomes" id="UP000469558">
    <property type="component" value="Unassembled WGS sequence"/>
</dbReference>
<dbReference type="Gene3D" id="2.60.120.330">
    <property type="entry name" value="B-lactam Antibiotic, Isopenicillin N Synthase, Chain"/>
    <property type="match status" value="1"/>
</dbReference>
<dbReference type="InterPro" id="IPR050231">
    <property type="entry name" value="Iron_ascorbate_oxido_reductase"/>
</dbReference>
<protein>
    <submittedName>
        <fullName evidence="5">Oxidoreductase vrtI</fullName>
    </submittedName>
</protein>
<dbReference type="GO" id="GO:0044283">
    <property type="term" value="P:small molecule biosynthetic process"/>
    <property type="evidence" value="ECO:0007669"/>
    <property type="project" value="UniProtKB-ARBA"/>
</dbReference>
<evidence type="ECO:0000256" key="1">
    <source>
        <dbReference type="ARBA" id="ARBA00008056"/>
    </source>
</evidence>
<dbReference type="PANTHER" id="PTHR47990">
    <property type="entry name" value="2-OXOGLUTARATE (2OG) AND FE(II)-DEPENDENT OXYGENASE SUPERFAMILY PROTEIN-RELATED"/>
    <property type="match status" value="1"/>
</dbReference>
<sequence>MPTQAYFDKYPPFPSTLPVAKVPLISFSKLQRNDKNESDALFHSCRTLGFFLLDLKNSTEGEAFLKKAEKMFDMTEGVNALPQDELAKYAYQPPASLFGYKVAGNLKMEDGTPDRIEFYNVGRDDILGVSEPLRNPEYIEMHRDDIRAYMEQAHSVVELICDHLDAQLHLAPGTLAKFQSIDRPSGTHLRMLRCPAQKYLSVSPQQPPDDQRTSLLGHTDIGSLTILFNITGGLQLLNPSTSRWEWVKPQPNCAIINLGDAMVEWTAGILRSNMHRVAFAPGEQGRMPRYSLAYLVRPEAGAPMKRLAGGGSLIPGLEEGEEENGLTAGEWEVKKA</sequence>
<keyword evidence="2" id="KW-0479">Metal-binding</keyword>
<dbReference type="PROSITE" id="PS51471">
    <property type="entry name" value="FE2OG_OXY"/>
    <property type="match status" value="1"/>
</dbReference>
<name>A0A8T9BZ79_9HELO</name>
<dbReference type="EMBL" id="QGMK01001155">
    <property type="protein sequence ID" value="TVY73201.1"/>
    <property type="molecule type" value="Genomic_DNA"/>
</dbReference>
<organism evidence="5 6">
    <name type="scientific">Lachnellula suecica</name>
    <dbReference type="NCBI Taxonomy" id="602035"/>
    <lineage>
        <taxon>Eukaryota</taxon>
        <taxon>Fungi</taxon>
        <taxon>Dikarya</taxon>
        <taxon>Ascomycota</taxon>
        <taxon>Pezizomycotina</taxon>
        <taxon>Leotiomycetes</taxon>
        <taxon>Helotiales</taxon>
        <taxon>Lachnaceae</taxon>
        <taxon>Lachnellula</taxon>
    </lineage>
</organism>
<evidence type="ECO:0000313" key="6">
    <source>
        <dbReference type="Proteomes" id="UP000469558"/>
    </source>
</evidence>
<proteinExistence type="inferred from homology"/>
<gene>
    <name evidence="5" type="primary">vrtI_1</name>
    <name evidence="5" type="ORF">LSUE1_G004741</name>
</gene>
<dbReference type="SUPFAM" id="SSF51197">
    <property type="entry name" value="Clavaminate synthase-like"/>
    <property type="match status" value="1"/>
</dbReference>
<dbReference type="AlphaFoldDB" id="A0A8T9BZ79"/>
<evidence type="ECO:0000313" key="5">
    <source>
        <dbReference type="EMBL" id="TVY73201.1"/>
    </source>
</evidence>
<keyword evidence="2" id="KW-0408">Iron</keyword>
<comment type="caution">
    <text evidence="5">The sequence shown here is derived from an EMBL/GenBank/DDBJ whole genome shotgun (WGS) entry which is preliminary data.</text>
</comment>
<dbReference type="InterPro" id="IPR026992">
    <property type="entry name" value="DIOX_N"/>
</dbReference>
<dbReference type="InterPro" id="IPR044861">
    <property type="entry name" value="IPNS-like_FE2OG_OXY"/>
</dbReference>
<keyword evidence="2" id="KW-0560">Oxidoreductase</keyword>
<reference evidence="5 6" key="1">
    <citation type="submission" date="2018-05" db="EMBL/GenBank/DDBJ databases">
        <title>Genome sequencing and assembly of the regulated plant pathogen Lachnellula willkommii and related sister species for the development of diagnostic species identification markers.</title>
        <authorList>
            <person name="Giroux E."/>
            <person name="Bilodeau G."/>
        </authorList>
    </citation>
    <scope>NUCLEOTIDE SEQUENCE [LARGE SCALE GENOMIC DNA]</scope>
    <source>
        <strain evidence="5 6">CBS 268.59</strain>
    </source>
</reference>
<dbReference type="InterPro" id="IPR027443">
    <property type="entry name" value="IPNS-like_sf"/>
</dbReference>
<feature type="region of interest" description="Disordered" evidence="3">
    <location>
        <begin position="313"/>
        <end position="336"/>
    </location>
</feature>